<dbReference type="Pfam" id="PF02130">
    <property type="entry name" value="YbeY"/>
    <property type="match status" value="1"/>
</dbReference>
<evidence type="ECO:0000256" key="6">
    <source>
        <dbReference type="ARBA" id="ARBA00022801"/>
    </source>
</evidence>
<dbReference type="Gene3D" id="3.40.390.30">
    <property type="entry name" value="Metalloproteases ('zincins'), catalytic domain"/>
    <property type="match status" value="1"/>
</dbReference>
<dbReference type="PANTHER" id="PTHR46986:SF1">
    <property type="entry name" value="ENDORIBONUCLEASE YBEY, CHLOROPLASTIC"/>
    <property type="match status" value="1"/>
</dbReference>
<dbReference type="EMBL" id="UINC01028005">
    <property type="protein sequence ID" value="SVB08235.1"/>
    <property type="molecule type" value="Genomic_DNA"/>
</dbReference>
<dbReference type="GO" id="GO:0004222">
    <property type="term" value="F:metalloendopeptidase activity"/>
    <property type="evidence" value="ECO:0007669"/>
    <property type="project" value="InterPro"/>
</dbReference>
<dbReference type="AlphaFoldDB" id="A0A382B397"/>
<keyword evidence="7" id="KW-0862">Zinc</keyword>
<evidence type="ECO:0000256" key="5">
    <source>
        <dbReference type="ARBA" id="ARBA00022759"/>
    </source>
</evidence>
<reference evidence="8" key="1">
    <citation type="submission" date="2018-05" db="EMBL/GenBank/DDBJ databases">
        <authorList>
            <person name="Lanie J.A."/>
            <person name="Ng W.-L."/>
            <person name="Kazmierczak K.M."/>
            <person name="Andrzejewski T.M."/>
            <person name="Davidsen T.M."/>
            <person name="Wayne K.J."/>
            <person name="Tettelin H."/>
            <person name="Glass J.I."/>
            <person name="Rusch D."/>
            <person name="Podicherti R."/>
            <person name="Tsui H.-C.T."/>
            <person name="Winkler M.E."/>
        </authorList>
    </citation>
    <scope>NUCLEOTIDE SEQUENCE</scope>
</reference>
<dbReference type="SUPFAM" id="SSF55486">
    <property type="entry name" value="Metalloproteases ('zincins'), catalytic domain"/>
    <property type="match status" value="1"/>
</dbReference>
<comment type="similarity">
    <text evidence="2">Belongs to the endoribonuclease YbeY family.</text>
</comment>
<dbReference type="PROSITE" id="PS01306">
    <property type="entry name" value="UPF0054"/>
    <property type="match status" value="1"/>
</dbReference>
<protein>
    <recommendedName>
        <fullName evidence="9">rRNA maturation RNase YbeY</fullName>
    </recommendedName>
</protein>
<organism evidence="8">
    <name type="scientific">marine metagenome</name>
    <dbReference type="NCBI Taxonomy" id="408172"/>
    <lineage>
        <taxon>unclassified sequences</taxon>
        <taxon>metagenomes</taxon>
        <taxon>ecological metagenomes</taxon>
    </lineage>
</organism>
<keyword evidence="3" id="KW-0540">Nuclease</keyword>
<dbReference type="NCBIfam" id="TIGR00043">
    <property type="entry name" value="rRNA maturation RNase YbeY"/>
    <property type="match status" value="1"/>
</dbReference>
<name>A0A382B397_9ZZZZ</name>
<dbReference type="GO" id="GO:0004519">
    <property type="term" value="F:endonuclease activity"/>
    <property type="evidence" value="ECO:0007669"/>
    <property type="project" value="UniProtKB-KW"/>
</dbReference>
<evidence type="ECO:0008006" key="9">
    <source>
        <dbReference type="Google" id="ProtNLM"/>
    </source>
</evidence>
<evidence type="ECO:0000256" key="7">
    <source>
        <dbReference type="ARBA" id="ARBA00022833"/>
    </source>
</evidence>
<sequence>MNDYSEKQIEGEIYISLPRAKENATELREPFEKEVARLIIHGSLHLLGYEDETEVKKLKMQKIENELLNQINWQSLFEK</sequence>
<evidence type="ECO:0000256" key="3">
    <source>
        <dbReference type="ARBA" id="ARBA00022722"/>
    </source>
</evidence>
<dbReference type="GO" id="GO:0046872">
    <property type="term" value="F:metal ion binding"/>
    <property type="evidence" value="ECO:0007669"/>
    <property type="project" value="UniProtKB-KW"/>
</dbReference>
<keyword evidence="4" id="KW-0479">Metal-binding</keyword>
<keyword evidence="6" id="KW-0378">Hydrolase</keyword>
<comment type="cofactor">
    <cofactor evidence="1">
        <name>Zn(2+)</name>
        <dbReference type="ChEBI" id="CHEBI:29105"/>
    </cofactor>
</comment>
<evidence type="ECO:0000256" key="4">
    <source>
        <dbReference type="ARBA" id="ARBA00022723"/>
    </source>
</evidence>
<evidence type="ECO:0000313" key="8">
    <source>
        <dbReference type="EMBL" id="SVB08235.1"/>
    </source>
</evidence>
<dbReference type="InterPro" id="IPR020549">
    <property type="entry name" value="YbeY_CS"/>
</dbReference>
<accession>A0A382B397</accession>
<dbReference type="GO" id="GO:0006364">
    <property type="term" value="P:rRNA processing"/>
    <property type="evidence" value="ECO:0007669"/>
    <property type="project" value="InterPro"/>
</dbReference>
<dbReference type="PANTHER" id="PTHR46986">
    <property type="entry name" value="ENDORIBONUCLEASE YBEY, CHLOROPLASTIC"/>
    <property type="match status" value="1"/>
</dbReference>
<dbReference type="InterPro" id="IPR002036">
    <property type="entry name" value="YbeY"/>
</dbReference>
<gene>
    <name evidence="8" type="ORF">METZ01_LOCUS161089</name>
</gene>
<evidence type="ECO:0000256" key="2">
    <source>
        <dbReference type="ARBA" id="ARBA00010875"/>
    </source>
</evidence>
<evidence type="ECO:0000256" key="1">
    <source>
        <dbReference type="ARBA" id="ARBA00001947"/>
    </source>
</evidence>
<dbReference type="InterPro" id="IPR023091">
    <property type="entry name" value="MetalPrtase_cat_dom_sf_prd"/>
</dbReference>
<proteinExistence type="inferred from homology"/>
<keyword evidence="5" id="KW-0255">Endonuclease</keyword>